<evidence type="ECO:0000313" key="2">
    <source>
        <dbReference type="EMBL" id="CCH42825.1"/>
    </source>
</evidence>
<dbReference type="HOGENOM" id="CLU_512112_0_0_1"/>
<sequence length="532" mass="61926">MSLLLNLIWFFNVVLLLILLLSAKNISTKKQIEKIPISNEPPTVIIKPPKEPEKINSIAASNDLKPQKVSKLTLNSNKDALCHNIPPSSLKKTNRVSIKESIESNSKKIKWIPNFNHMADLIIQHYKLIKSNSKLKDNLKINVFSYLLLHLHIAIYHYLKIVSKFQDLDHNILSTLKIYEVNGFHKLKIIPNLKNWFESLGGAEFHHDDTNELIKFIISLPQRKEPMVRNPYPETINFNSPKGKTPVENYDINNNDLQNFDFYLHIYSQIQAILDGYYSHTTTEIFPNFSAILLASWFVFSTNSIDKRRFISANNIKELKYLDQGNVRISFMNIVGGNSIDFEKIDESFAYLARDTLIDFNGKDDIHDDIKAYLNVTPRLLKHLKEVSIITENVAEYIDFETGIWDFQNSLLNFPLFTNNIKMIKPGIRSLVLNEMSLQEYSTFQEVIAKFEKDHEREDDVISNEELFYDSITTGLIWDNSKGITPGFFYKDDKFYYYDRRKIDSFFKQGTLYHSEIFQKDLITSEFSLRSA</sequence>
<gene>
    <name evidence="2" type="ORF">BN7_2370</name>
</gene>
<accession>K0KCM6</accession>
<protein>
    <submittedName>
        <fullName evidence="2">Membrane protein</fullName>
    </submittedName>
</protein>
<dbReference type="AlphaFoldDB" id="K0KCM6"/>
<organism evidence="2 3">
    <name type="scientific">Wickerhamomyces ciferrii (strain ATCC 14091 / BCRC 22168 / CBS 111 / JCM 3599 / NBRC 0793 / NRRL Y-1031 F-60-10)</name>
    <name type="common">Yeast</name>
    <name type="synonym">Pichia ciferrii</name>
    <dbReference type="NCBI Taxonomy" id="1206466"/>
    <lineage>
        <taxon>Eukaryota</taxon>
        <taxon>Fungi</taxon>
        <taxon>Dikarya</taxon>
        <taxon>Ascomycota</taxon>
        <taxon>Saccharomycotina</taxon>
        <taxon>Saccharomycetes</taxon>
        <taxon>Phaffomycetales</taxon>
        <taxon>Wickerhamomycetaceae</taxon>
        <taxon>Wickerhamomyces</taxon>
    </lineage>
</organism>
<proteinExistence type="predicted"/>
<keyword evidence="3" id="KW-1185">Reference proteome</keyword>
<keyword evidence="1" id="KW-0472">Membrane</keyword>
<evidence type="ECO:0000313" key="3">
    <source>
        <dbReference type="Proteomes" id="UP000009328"/>
    </source>
</evidence>
<comment type="caution">
    <text evidence="2">The sequence shown here is derived from an EMBL/GenBank/DDBJ whole genome shotgun (WGS) entry which is preliminary data.</text>
</comment>
<keyword evidence="1" id="KW-0812">Transmembrane</keyword>
<feature type="transmembrane region" description="Helical" evidence="1">
    <location>
        <begin position="139"/>
        <end position="159"/>
    </location>
</feature>
<dbReference type="Proteomes" id="UP000009328">
    <property type="component" value="Unassembled WGS sequence"/>
</dbReference>
<dbReference type="EMBL" id="CAIF01000054">
    <property type="protein sequence ID" value="CCH42825.1"/>
    <property type="molecule type" value="Genomic_DNA"/>
</dbReference>
<dbReference type="InParanoid" id="K0KCM6"/>
<reference evidence="2 3" key="1">
    <citation type="journal article" date="2012" name="Eukaryot. Cell">
        <title>Draft genome sequence of Wickerhamomyces ciferrii NRRL Y-1031 F-60-10.</title>
        <authorList>
            <person name="Schneider J."/>
            <person name="Andrea H."/>
            <person name="Blom J."/>
            <person name="Jaenicke S."/>
            <person name="Ruckert C."/>
            <person name="Schorsch C."/>
            <person name="Szczepanowski R."/>
            <person name="Farwick M."/>
            <person name="Goesmann A."/>
            <person name="Puhler A."/>
            <person name="Schaffer S."/>
            <person name="Tauch A."/>
            <person name="Kohler T."/>
            <person name="Brinkrolf K."/>
        </authorList>
    </citation>
    <scope>NUCLEOTIDE SEQUENCE [LARGE SCALE GENOMIC DNA]</scope>
    <source>
        <strain evidence="3">ATCC 14091 / BCRC 22168 / CBS 111 / JCM 3599 / NBRC 0793 / NRRL Y-1031 F-60-10</strain>
    </source>
</reference>
<evidence type="ECO:0000256" key="1">
    <source>
        <dbReference type="SAM" id="Phobius"/>
    </source>
</evidence>
<feature type="transmembrane region" description="Helical" evidence="1">
    <location>
        <begin position="6"/>
        <end position="23"/>
    </location>
</feature>
<name>K0KCM6_WICCF</name>
<keyword evidence="1" id="KW-1133">Transmembrane helix</keyword>